<accession>A0A8H7ZXJ8</accession>
<name>A0A8H7ZXJ8_9FUNG</name>
<dbReference type="Proteomes" id="UP000673691">
    <property type="component" value="Unassembled WGS sequence"/>
</dbReference>
<evidence type="ECO:0000313" key="2">
    <source>
        <dbReference type="EMBL" id="KAG5461294.1"/>
    </source>
</evidence>
<feature type="region of interest" description="Disordered" evidence="1">
    <location>
        <begin position="211"/>
        <end position="235"/>
    </location>
</feature>
<protein>
    <submittedName>
        <fullName evidence="2">Uncharacterized protein</fullName>
    </submittedName>
</protein>
<keyword evidence="3" id="KW-1185">Reference proteome</keyword>
<organism evidence="2 3">
    <name type="scientific">Olpidium bornovanus</name>
    <dbReference type="NCBI Taxonomy" id="278681"/>
    <lineage>
        <taxon>Eukaryota</taxon>
        <taxon>Fungi</taxon>
        <taxon>Fungi incertae sedis</taxon>
        <taxon>Olpidiomycota</taxon>
        <taxon>Olpidiomycotina</taxon>
        <taxon>Olpidiomycetes</taxon>
        <taxon>Olpidiales</taxon>
        <taxon>Olpidiaceae</taxon>
        <taxon>Olpidium</taxon>
    </lineage>
</organism>
<evidence type="ECO:0000313" key="3">
    <source>
        <dbReference type="Proteomes" id="UP000673691"/>
    </source>
</evidence>
<evidence type="ECO:0000256" key="1">
    <source>
        <dbReference type="SAM" id="MobiDB-lite"/>
    </source>
</evidence>
<dbReference type="AlphaFoldDB" id="A0A8H7ZXJ8"/>
<dbReference type="EMBL" id="JAEFCI010003867">
    <property type="protein sequence ID" value="KAG5461294.1"/>
    <property type="molecule type" value="Genomic_DNA"/>
</dbReference>
<sequence length="235" mass="26121">MAERTQIPILSDPAASYISAPSEREKIRRTPIRATTKCAGFFIAAQRTPRTSPRAGAPVTTKPMRRFSTPLLICGRILSAPINPPCSRRRLAAINTKNTGGRGGGTTGTLFNTLRIRSWKRKLTDRPRKAGLDGGDVVVEIVVVQAHSGLEAQTVPGCEAGHLHVRQVEHDPGQFHRVHARHGYLEAVLARVPGSRDVAVDALQRREPARHERKVREVRRRKLGHDLRGPRTYRR</sequence>
<feature type="compositionally biased region" description="Basic residues" evidence="1">
    <location>
        <begin position="211"/>
        <end position="223"/>
    </location>
</feature>
<comment type="caution">
    <text evidence="2">The sequence shown here is derived from an EMBL/GenBank/DDBJ whole genome shotgun (WGS) entry which is preliminary data.</text>
</comment>
<reference evidence="2 3" key="1">
    <citation type="journal article" name="Sci. Rep.">
        <title>Genome-scale phylogenetic analyses confirm Olpidium as the closest living zoosporic fungus to the non-flagellated, terrestrial fungi.</title>
        <authorList>
            <person name="Chang Y."/>
            <person name="Rochon D."/>
            <person name="Sekimoto S."/>
            <person name="Wang Y."/>
            <person name="Chovatia M."/>
            <person name="Sandor L."/>
            <person name="Salamov A."/>
            <person name="Grigoriev I.V."/>
            <person name="Stajich J.E."/>
            <person name="Spatafora J.W."/>
        </authorList>
    </citation>
    <scope>NUCLEOTIDE SEQUENCE [LARGE SCALE GENOMIC DNA]</scope>
    <source>
        <strain evidence="2">S191</strain>
    </source>
</reference>
<proteinExistence type="predicted"/>
<gene>
    <name evidence="2" type="ORF">BJ554DRAFT_6532</name>
</gene>